<dbReference type="Proteomes" id="UP001501183">
    <property type="component" value="Unassembled WGS sequence"/>
</dbReference>
<keyword evidence="2" id="KW-1185">Reference proteome</keyword>
<name>A0ABP8PLR7_9NOCA</name>
<accession>A0ABP8PLR7</accession>
<protein>
    <submittedName>
        <fullName evidence="1">Uncharacterized protein</fullName>
    </submittedName>
</protein>
<evidence type="ECO:0000313" key="2">
    <source>
        <dbReference type="Proteomes" id="UP001501183"/>
    </source>
</evidence>
<dbReference type="RefSeq" id="WP_345351243.1">
    <property type="nucleotide sequence ID" value="NZ_BAABFB010000070.1"/>
</dbReference>
<reference evidence="2" key="1">
    <citation type="journal article" date="2019" name="Int. J. Syst. Evol. Microbiol.">
        <title>The Global Catalogue of Microorganisms (GCM) 10K type strain sequencing project: providing services to taxonomists for standard genome sequencing and annotation.</title>
        <authorList>
            <consortium name="The Broad Institute Genomics Platform"/>
            <consortium name="The Broad Institute Genome Sequencing Center for Infectious Disease"/>
            <person name="Wu L."/>
            <person name="Ma J."/>
        </authorList>
    </citation>
    <scope>NUCLEOTIDE SEQUENCE [LARGE SCALE GENOMIC DNA]</scope>
    <source>
        <strain evidence="2">JCM 32206</strain>
    </source>
</reference>
<evidence type="ECO:0000313" key="1">
    <source>
        <dbReference type="EMBL" id="GAA4488013.1"/>
    </source>
</evidence>
<comment type="caution">
    <text evidence="1">The sequence shown here is derived from an EMBL/GenBank/DDBJ whole genome shotgun (WGS) entry which is preliminary data.</text>
</comment>
<gene>
    <name evidence="1" type="ORF">GCM10023094_47200</name>
</gene>
<dbReference type="EMBL" id="BAABFB010000070">
    <property type="protein sequence ID" value="GAA4488013.1"/>
    <property type="molecule type" value="Genomic_DNA"/>
</dbReference>
<sequence length="120" mass="13211">MAHPSHDIPAADDRCTRYGPGHQVHFVHARRSGEDDDSVDVLAVVQSDGLIRLEWPDEVVVRWHHDTRRLAAALRRTGGFARWRPRWHALAVPSGPGRSHLFNLADPADAAACGVGSVAR</sequence>
<proteinExistence type="predicted"/>
<organism evidence="1 2">
    <name type="scientific">Rhodococcus olei</name>
    <dbReference type="NCBI Taxonomy" id="2161675"/>
    <lineage>
        <taxon>Bacteria</taxon>
        <taxon>Bacillati</taxon>
        <taxon>Actinomycetota</taxon>
        <taxon>Actinomycetes</taxon>
        <taxon>Mycobacteriales</taxon>
        <taxon>Nocardiaceae</taxon>
        <taxon>Rhodococcus</taxon>
    </lineage>
</organism>